<dbReference type="EMBL" id="JAVVDO010000013">
    <property type="protein sequence ID" value="MDT8331400.1"/>
    <property type="molecule type" value="Genomic_DNA"/>
</dbReference>
<comment type="similarity">
    <text evidence="2">Belongs to the bacterial solute-binding protein 5 family.</text>
</comment>
<feature type="chain" id="PRO_5009871199" evidence="4">
    <location>
        <begin position="33"/>
        <end position="551"/>
    </location>
</feature>
<accession>A0A1L7AIJ6</accession>
<reference evidence="7 9" key="2">
    <citation type="journal article" date="2019" name="Microb. Pathog.">
        <title>Comparison of VITEK 2, MALDI-TOF MS, 16S rRNA gene sequencing, and whole-genome sequencing for identification of Roseomonas mucosa.</title>
        <authorList>
            <person name="Rudolph W.W."/>
            <person name="Gunzer F."/>
            <person name="Trauth M."/>
            <person name="Bunk B."/>
            <person name="Bigge R."/>
            <person name="Schrottner P."/>
        </authorList>
    </citation>
    <scope>NUCLEOTIDE SEQUENCE [LARGE SCALE GENOMIC DNA]</scope>
    <source>
        <strain evidence="7 9">DSM 103800</strain>
    </source>
</reference>
<dbReference type="PANTHER" id="PTHR30290">
    <property type="entry name" value="PERIPLASMIC BINDING COMPONENT OF ABC TRANSPORTER"/>
    <property type="match status" value="1"/>
</dbReference>
<evidence type="ECO:0000313" key="7">
    <source>
        <dbReference type="EMBL" id="MDT8331400.1"/>
    </source>
</evidence>
<dbReference type="GO" id="GO:0015833">
    <property type="term" value="P:peptide transport"/>
    <property type="evidence" value="ECO:0007669"/>
    <property type="project" value="TreeGrafter"/>
</dbReference>
<keyword evidence="9" id="KW-1185">Reference proteome</keyword>
<evidence type="ECO:0000313" key="8">
    <source>
        <dbReference type="Proteomes" id="UP000185494"/>
    </source>
</evidence>
<dbReference type="eggNOG" id="COG0747">
    <property type="taxonomic scope" value="Bacteria"/>
</dbReference>
<evidence type="ECO:0000313" key="6">
    <source>
        <dbReference type="EMBL" id="APT58614.1"/>
    </source>
</evidence>
<dbReference type="KEGG" id="rgi:RGI145_17330"/>
<dbReference type="GO" id="GO:0043190">
    <property type="term" value="C:ATP-binding cassette (ABC) transporter complex"/>
    <property type="evidence" value="ECO:0007669"/>
    <property type="project" value="InterPro"/>
</dbReference>
<dbReference type="InterPro" id="IPR030678">
    <property type="entry name" value="Peptide/Ni-bd"/>
</dbReference>
<dbReference type="PANTHER" id="PTHR30290:SF38">
    <property type="entry name" value="D,D-DIPEPTIDE-BINDING PERIPLASMIC PROTEIN DDPA-RELATED"/>
    <property type="match status" value="1"/>
</dbReference>
<dbReference type="GO" id="GO:1904680">
    <property type="term" value="F:peptide transmembrane transporter activity"/>
    <property type="evidence" value="ECO:0007669"/>
    <property type="project" value="TreeGrafter"/>
</dbReference>
<feature type="domain" description="Solute-binding protein family 5" evidence="5">
    <location>
        <begin position="87"/>
        <end position="460"/>
    </location>
</feature>
<dbReference type="Pfam" id="PF00496">
    <property type="entry name" value="SBP_bac_5"/>
    <property type="match status" value="1"/>
</dbReference>
<comment type="subcellular location">
    <subcellularLocation>
        <location evidence="1">Periplasm</location>
    </subcellularLocation>
</comment>
<dbReference type="InterPro" id="IPR000914">
    <property type="entry name" value="SBP_5_dom"/>
</dbReference>
<dbReference type="CDD" id="cd08513">
    <property type="entry name" value="PBP2_thermophilic_Hb8_like"/>
    <property type="match status" value="1"/>
</dbReference>
<evidence type="ECO:0000256" key="3">
    <source>
        <dbReference type="ARBA" id="ARBA00022729"/>
    </source>
</evidence>
<dbReference type="Proteomes" id="UP000185494">
    <property type="component" value="Chromosome 1"/>
</dbReference>
<reference evidence="7" key="3">
    <citation type="submission" date="2023-09" db="EMBL/GenBank/DDBJ databases">
        <authorList>
            <person name="Schober I."/>
            <person name="Bunk B."/>
        </authorList>
    </citation>
    <scope>NUCLEOTIDE SEQUENCE</scope>
    <source>
        <strain evidence="7">DSM 103800</strain>
    </source>
</reference>
<keyword evidence="3 4" id="KW-0732">Signal</keyword>
<dbReference type="AlphaFoldDB" id="A0A1L7AIJ6"/>
<dbReference type="InterPro" id="IPR039424">
    <property type="entry name" value="SBP_5"/>
</dbReference>
<dbReference type="RefSeq" id="WP_075799372.1">
    <property type="nucleotide sequence ID" value="NZ_CP015583.1"/>
</dbReference>
<dbReference type="PIRSF" id="PIRSF002741">
    <property type="entry name" value="MppA"/>
    <property type="match status" value="1"/>
</dbReference>
<evidence type="ECO:0000313" key="9">
    <source>
        <dbReference type="Proteomes" id="UP001258945"/>
    </source>
</evidence>
<dbReference type="Proteomes" id="UP001258945">
    <property type="component" value="Unassembled WGS sequence"/>
</dbReference>
<gene>
    <name evidence="6" type="ORF">RGI145_17330</name>
    <name evidence="7" type="ORF">RQ831_10070</name>
</gene>
<dbReference type="SUPFAM" id="SSF53850">
    <property type="entry name" value="Periplasmic binding protein-like II"/>
    <property type="match status" value="1"/>
</dbReference>
<dbReference type="Gene3D" id="3.90.76.10">
    <property type="entry name" value="Dipeptide-binding Protein, Domain 1"/>
    <property type="match status" value="1"/>
</dbReference>
<evidence type="ECO:0000256" key="4">
    <source>
        <dbReference type="SAM" id="SignalP"/>
    </source>
</evidence>
<reference evidence="6 8" key="1">
    <citation type="submission" date="2016-05" db="EMBL/GenBank/DDBJ databases">
        <title>Complete Genome and Methylome Analysis of Psychrotrophic Bacterial Isolates from Antarctic Lake Untersee.</title>
        <authorList>
            <person name="Fomenkov A."/>
            <person name="Akimov V.N."/>
            <person name="Vasilyeva L.V."/>
            <person name="Andersen D."/>
            <person name="Vincze T."/>
            <person name="Roberts R.J."/>
        </authorList>
    </citation>
    <scope>NUCLEOTIDE SEQUENCE [LARGE SCALE GENOMIC DNA]</scope>
    <source>
        <strain evidence="6 8">U14-5</strain>
    </source>
</reference>
<sequence>MSRSRENSLGLPRRLLLGAGAALPFALTGARAQNVPPPPSAPRGQVVVGLSQEPTVFNPLMPSIEVDQGVWWNLFDPLWGVDSDGNLTPALAKEVPSVENGGISKDGLSWTIKLKEGVTWHDGTPFTAEDVKFTIDLLNNPSFRARTRLGANLVRDITIKGPHEISWRMEKAYSPYLSLLAWTFIVPKHLLASASDPNTAPFNNAPVGTGPFRWGERVPGDHLTLLANTKYHGTGPYLERVVFKYIPDLTVLYTQFRTGQIDHASIQGILANFYEEAKKLKGLVLSVNPSQQVEAIAPNLEFPALADKAVRQALYHGINKQAITDIVYYGLPKPTESFYPRQSWAYNADLPAHRYDPAAANKILDEAGWKRGARGIREKNGVRLEFNSSTTAGNPLREQVQQLLAQDWQNIGASMKIANMPAAVIWGEFFTMSKFQSVLVSATYQTGNDPDCAYRFSSKATPAKGGAGSNTMQYSNPEVDRLLEEATATFDREERRTAYQKVQALVRDDLAILPIYQPAPVEGLKEGLIGYKPNINVQSNCWNMATWYWAR</sequence>
<evidence type="ECO:0000256" key="1">
    <source>
        <dbReference type="ARBA" id="ARBA00004418"/>
    </source>
</evidence>
<evidence type="ECO:0000256" key="2">
    <source>
        <dbReference type="ARBA" id="ARBA00005695"/>
    </source>
</evidence>
<dbReference type="Gene3D" id="3.10.105.10">
    <property type="entry name" value="Dipeptide-binding Protein, Domain 3"/>
    <property type="match status" value="1"/>
</dbReference>
<evidence type="ECO:0000259" key="5">
    <source>
        <dbReference type="Pfam" id="PF00496"/>
    </source>
</evidence>
<organism evidence="6 8">
    <name type="scientific">Roseomonas gilardii</name>
    <dbReference type="NCBI Taxonomy" id="257708"/>
    <lineage>
        <taxon>Bacteria</taxon>
        <taxon>Pseudomonadati</taxon>
        <taxon>Pseudomonadota</taxon>
        <taxon>Alphaproteobacteria</taxon>
        <taxon>Acetobacterales</taxon>
        <taxon>Roseomonadaceae</taxon>
        <taxon>Roseomonas</taxon>
    </lineage>
</organism>
<protein>
    <submittedName>
        <fullName evidence="6 7">ABC transporter substrate-binding protein</fullName>
    </submittedName>
</protein>
<proteinExistence type="inferred from homology"/>
<dbReference type="Gene3D" id="3.40.190.10">
    <property type="entry name" value="Periplasmic binding protein-like II"/>
    <property type="match status" value="1"/>
</dbReference>
<name>A0A1L7AIJ6_9PROT</name>
<dbReference type="STRING" id="257708.RGI145_17330"/>
<dbReference type="EMBL" id="CP015583">
    <property type="protein sequence ID" value="APT58614.1"/>
    <property type="molecule type" value="Genomic_DNA"/>
</dbReference>
<feature type="signal peptide" evidence="4">
    <location>
        <begin position="1"/>
        <end position="32"/>
    </location>
</feature>
<dbReference type="GO" id="GO:0030288">
    <property type="term" value="C:outer membrane-bounded periplasmic space"/>
    <property type="evidence" value="ECO:0007669"/>
    <property type="project" value="UniProtKB-ARBA"/>
</dbReference>